<sequence>MQSRRRSTRLRTAYGVALSAVVLAVPACAGAGGGGGGSGETITIATVGNPQMQDIEQLSSEFESEHDISVEFVTLPENELRDQVTQDIATGAGQYDIVTIGTYETPIWAENEWIEPLDEYASEDGYDVDDILTPVRDALSYEDTLYAAPFYGESSFLMYREDLLDEAGLTMPEQPTWEEVAELAAELDEEESGTAGICLRGLPGWGEVLAPLNTIIHTFGGRWYDEDWNAQLTSEETTEAVQFYVDLVREHGQPGAANSGFTECMTAVSQGDAAMWYDATVGASSLEDPNESDAAGRMGYAQAPVQETEHGGWLWAWSLAIPSTSERKDAAWEFISWATSKEYIQLVGEELGWTRVPPGSRASTYEIPEYQEEAGEFAEPTLEAIEGVDVNQPGLHEQPWVGVQYIAIPEFQDLGTRVSQEISAAIAGRQSVTEALDKAQSYAEETAESGGYSG</sequence>
<dbReference type="CDD" id="cd13585">
    <property type="entry name" value="PBP2_TMBP_like"/>
    <property type="match status" value="1"/>
</dbReference>
<dbReference type="PANTHER" id="PTHR43649">
    <property type="entry name" value="ARABINOSE-BINDING PROTEIN-RELATED"/>
    <property type="match status" value="1"/>
</dbReference>
<dbReference type="SUPFAM" id="SSF53850">
    <property type="entry name" value="Periplasmic binding protein-like II"/>
    <property type="match status" value="1"/>
</dbReference>
<dbReference type="Gene3D" id="3.40.190.10">
    <property type="entry name" value="Periplasmic binding protein-like II"/>
    <property type="match status" value="2"/>
</dbReference>
<organism evidence="1 2">
    <name type="scientific">Haloechinothrix alba</name>
    <dbReference type="NCBI Taxonomy" id="664784"/>
    <lineage>
        <taxon>Bacteria</taxon>
        <taxon>Bacillati</taxon>
        <taxon>Actinomycetota</taxon>
        <taxon>Actinomycetes</taxon>
        <taxon>Pseudonocardiales</taxon>
        <taxon>Pseudonocardiaceae</taxon>
        <taxon>Haloechinothrix</taxon>
    </lineage>
</organism>
<keyword evidence="2" id="KW-1185">Reference proteome</keyword>
<reference evidence="1 2" key="1">
    <citation type="submission" date="2017-06" db="EMBL/GenBank/DDBJ databases">
        <authorList>
            <person name="Kim H.J."/>
            <person name="Triplett B.A."/>
        </authorList>
    </citation>
    <scope>NUCLEOTIDE SEQUENCE [LARGE SCALE GENOMIC DNA]</scope>
    <source>
        <strain evidence="1 2">DSM 45207</strain>
    </source>
</reference>
<dbReference type="PANTHER" id="PTHR43649:SF12">
    <property type="entry name" value="DIACETYLCHITOBIOSE BINDING PROTEIN DASA"/>
    <property type="match status" value="1"/>
</dbReference>
<gene>
    <name evidence="1" type="ORF">SAMN06265360_103214</name>
</gene>
<protein>
    <submittedName>
        <fullName evidence="1">Sorbitol/mannitol transport system substrate-binding protein</fullName>
    </submittedName>
</protein>
<proteinExistence type="predicted"/>
<evidence type="ECO:0000313" key="1">
    <source>
        <dbReference type="EMBL" id="SNR36245.1"/>
    </source>
</evidence>
<dbReference type="Proteomes" id="UP000198348">
    <property type="component" value="Unassembled WGS sequence"/>
</dbReference>
<accession>A0A238VPI3</accession>
<name>A0A238VPI3_9PSEU</name>
<dbReference type="AlphaFoldDB" id="A0A238VPI3"/>
<dbReference type="InterPro" id="IPR006059">
    <property type="entry name" value="SBP"/>
</dbReference>
<dbReference type="OrthoDB" id="9770625at2"/>
<dbReference type="EMBL" id="FZNW01000003">
    <property type="protein sequence ID" value="SNR36245.1"/>
    <property type="molecule type" value="Genomic_DNA"/>
</dbReference>
<dbReference type="InterPro" id="IPR050490">
    <property type="entry name" value="Bact_solute-bd_prot1"/>
</dbReference>
<dbReference type="Pfam" id="PF01547">
    <property type="entry name" value="SBP_bac_1"/>
    <property type="match status" value="1"/>
</dbReference>
<evidence type="ECO:0000313" key="2">
    <source>
        <dbReference type="Proteomes" id="UP000198348"/>
    </source>
</evidence>
<dbReference type="RefSeq" id="WP_089300060.1">
    <property type="nucleotide sequence ID" value="NZ_FZNW01000003.1"/>
</dbReference>